<keyword evidence="12" id="KW-0732">Signal</keyword>
<evidence type="ECO:0000313" key="13">
    <source>
        <dbReference type="EMBL" id="TRW16814.1"/>
    </source>
</evidence>
<evidence type="ECO:0000256" key="3">
    <source>
        <dbReference type="ARBA" id="ARBA00022448"/>
    </source>
</evidence>
<keyword evidence="9 11" id="KW-0472">Membrane</keyword>
<feature type="transmembrane region" description="Helical" evidence="11">
    <location>
        <begin position="622"/>
        <end position="646"/>
    </location>
</feature>
<feature type="transmembrane region" description="Helical" evidence="11">
    <location>
        <begin position="299"/>
        <end position="320"/>
    </location>
</feature>
<dbReference type="RefSeq" id="WP_143554358.1">
    <property type="nucleotide sequence ID" value="NZ_VJWA01000001.1"/>
</dbReference>
<evidence type="ECO:0000256" key="5">
    <source>
        <dbReference type="ARBA" id="ARBA00022692"/>
    </source>
</evidence>
<dbReference type="Proteomes" id="UP000317894">
    <property type="component" value="Unassembled WGS sequence"/>
</dbReference>
<keyword evidence="8" id="KW-0406">Ion transport</keyword>
<comment type="similarity">
    <text evidence="2">Belongs to the sodium:solute symporter (SSF) (TC 2.A.21) family.</text>
</comment>
<feature type="transmembrane region" description="Helical" evidence="11">
    <location>
        <begin position="524"/>
        <end position="543"/>
    </location>
</feature>
<evidence type="ECO:0000313" key="14">
    <source>
        <dbReference type="Proteomes" id="UP000317894"/>
    </source>
</evidence>
<feature type="transmembrane region" description="Helical" evidence="11">
    <location>
        <begin position="564"/>
        <end position="590"/>
    </location>
</feature>
<evidence type="ECO:0000256" key="9">
    <source>
        <dbReference type="ARBA" id="ARBA00023136"/>
    </source>
</evidence>
<dbReference type="PROSITE" id="PS50283">
    <property type="entry name" value="NA_SOLUT_SYMP_3"/>
    <property type="match status" value="1"/>
</dbReference>
<feature type="transmembrane region" description="Helical" evidence="11">
    <location>
        <begin position="726"/>
        <end position="744"/>
    </location>
</feature>
<dbReference type="NCBIfam" id="TIGR00813">
    <property type="entry name" value="sss"/>
    <property type="match status" value="1"/>
</dbReference>
<dbReference type="EMBL" id="VJWA01000001">
    <property type="protein sequence ID" value="TRW16814.1"/>
    <property type="molecule type" value="Genomic_DNA"/>
</dbReference>
<sequence length="803" mass="85133">MMRVAPRWLAACWLALLACIAVPVMAEDGGVTVVRSRALPAMPALPGAGTPIVVAVEAQPVVVRGGMAAVLRDDARWDRLVAPGAEAAIGGATDGQRAALLFGSAGSVDSAAMIAIDGAALRLSPLPALPAALTSAQAALLPDALVVAGVTPDGSPRLLSAPTAGGAWTELAAWPGDGTPVALAARGTALFLTVRAPDGDRQLRWTAKEGWVARTAAPAPVVAGSARAIGQAYLLYLAGGGAEAGWYSYSTITDAWAPLGYRLAQGGAVAPYRNGIVAVRADGSASAAELELQRRPLGWLDWSIIVTYLAAMLGIGFYFWLRSRMGSTSEFFLGSRTIPFWAAGISMFATNTSSISYLAVPAKAFDTDWQYLMSKIVTVFALMAVAFWVIPLFRRLNLVSVFGYLETRFHPAIRMLSSGLAILMHVGGRMGIVLLLPALAIGTITGTNVVLCILVIGVCTIVYTALGGMKAVIWTDVFQVIVLMSGAIFAIAFIVHTIGFTQIVDTAAEFDKTKLVNVSFDFTTPTLWGLLILYTFDTILTFPKDQVLMQRVLSTTSEKQASRSVWFFAAILLPAGILFYIIGTVLFAYYRARPTRLDPLLPIDAVFPSFIGTELPHGVTGIIIAGLFAAAMGTLSGTINSVATLLSVDFYEKLRKSPPSQKQAVRFAEWMTVLIGLIGVGIAIVLSRLEIRSLLDLTIELFGLLGGSCAGAYTLGMFTTRANWQGTAIGIVGASIVTLIVWIFGLVHPYFYLAIAIGMSIFIGYLASLLFPAPSREQLYGLTVFTGGGRKGHATPPEPERLA</sequence>
<protein>
    <submittedName>
        <fullName evidence="13">Sodium/solute symporter</fullName>
    </submittedName>
</protein>
<dbReference type="InterPro" id="IPR001734">
    <property type="entry name" value="Na/solute_symporter"/>
</dbReference>
<dbReference type="GO" id="GO:0015293">
    <property type="term" value="F:symporter activity"/>
    <property type="evidence" value="ECO:0007669"/>
    <property type="project" value="TreeGrafter"/>
</dbReference>
<accession>A0A552UF39</accession>
<dbReference type="SUPFAM" id="SSF89372">
    <property type="entry name" value="Fucose-specific lectin"/>
    <property type="match status" value="1"/>
</dbReference>
<feature type="transmembrane region" description="Helical" evidence="11">
    <location>
        <begin position="340"/>
        <end position="360"/>
    </location>
</feature>
<feature type="transmembrane region" description="Helical" evidence="11">
    <location>
        <begin position="750"/>
        <end position="771"/>
    </location>
</feature>
<comment type="caution">
    <text evidence="13">The sequence shown here is derived from an EMBL/GenBank/DDBJ whole genome shotgun (WGS) entry which is preliminary data.</text>
</comment>
<dbReference type="Gene3D" id="1.20.1730.10">
    <property type="entry name" value="Sodium/glucose cotransporter"/>
    <property type="match status" value="1"/>
</dbReference>
<feature type="transmembrane region" description="Helical" evidence="11">
    <location>
        <begin position="372"/>
        <end position="394"/>
    </location>
</feature>
<keyword evidence="7" id="KW-0915">Sodium</keyword>
<dbReference type="InterPro" id="IPR038377">
    <property type="entry name" value="Na/Glc_symporter_sf"/>
</dbReference>
<evidence type="ECO:0000256" key="10">
    <source>
        <dbReference type="ARBA" id="ARBA00023201"/>
    </source>
</evidence>
<dbReference type="InterPro" id="IPR051163">
    <property type="entry name" value="Sodium:Solute_Symporter_SSF"/>
</dbReference>
<keyword evidence="10" id="KW-0739">Sodium transport</keyword>
<dbReference type="AlphaFoldDB" id="A0A552UF39"/>
<dbReference type="Pfam" id="PF00474">
    <property type="entry name" value="SSF"/>
    <property type="match status" value="1"/>
</dbReference>
<evidence type="ECO:0000256" key="4">
    <source>
        <dbReference type="ARBA" id="ARBA00022475"/>
    </source>
</evidence>
<dbReference type="PROSITE" id="PS51257">
    <property type="entry name" value="PROKAR_LIPOPROTEIN"/>
    <property type="match status" value="1"/>
</dbReference>
<dbReference type="OrthoDB" id="9814523at2"/>
<keyword evidence="14" id="KW-1185">Reference proteome</keyword>
<feature type="transmembrane region" description="Helical" evidence="11">
    <location>
        <begin position="701"/>
        <end position="719"/>
    </location>
</feature>
<name>A0A552UF39_9SPHN</name>
<dbReference type="PANTHER" id="PTHR42985:SF40">
    <property type="entry name" value="LD47995P-RELATED"/>
    <property type="match status" value="1"/>
</dbReference>
<gene>
    <name evidence="13" type="ORF">FMM06_00980</name>
</gene>
<feature type="transmembrane region" description="Helical" evidence="11">
    <location>
        <begin position="478"/>
        <end position="504"/>
    </location>
</feature>
<dbReference type="GO" id="GO:0005886">
    <property type="term" value="C:plasma membrane"/>
    <property type="evidence" value="ECO:0007669"/>
    <property type="project" value="UniProtKB-SubCell"/>
</dbReference>
<keyword evidence="6 11" id="KW-1133">Transmembrane helix</keyword>
<evidence type="ECO:0000256" key="7">
    <source>
        <dbReference type="ARBA" id="ARBA00023053"/>
    </source>
</evidence>
<keyword evidence="3" id="KW-0813">Transport</keyword>
<evidence type="ECO:0000256" key="1">
    <source>
        <dbReference type="ARBA" id="ARBA00004651"/>
    </source>
</evidence>
<feature type="signal peptide" evidence="12">
    <location>
        <begin position="1"/>
        <end position="26"/>
    </location>
</feature>
<keyword evidence="4" id="KW-1003">Cell membrane</keyword>
<reference evidence="13 14" key="1">
    <citation type="submission" date="2019-07" db="EMBL/GenBank/DDBJ databases">
        <title>Novel species isolated from glacier.</title>
        <authorList>
            <person name="Liu Q."/>
            <person name="Xin Y.-H."/>
        </authorList>
    </citation>
    <scope>NUCLEOTIDE SEQUENCE [LARGE SCALE GENOMIC DNA]</scope>
    <source>
        <strain evidence="13 14">LB1R16</strain>
    </source>
</reference>
<evidence type="ECO:0000256" key="8">
    <source>
        <dbReference type="ARBA" id="ARBA00023065"/>
    </source>
</evidence>
<dbReference type="GO" id="GO:0006814">
    <property type="term" value="P:sodium ion transport"/>
    <property type="evidence" value="ECO:0007669"/>
    <property type="project" value="UniProtKB-KW"/>
</dbReference>
<feature type="chain" id="PRO_5022145137" evidence="12">
    <location>
        <begin position="27"/>
        <end position="803"/>
    </location>
</feature>
<evidence type="ECO:0000256" key="2">
    <source>
        <dbReference type="ARBA" id="ARBA00006434"/>
    </source>
</evidence>
<feature type="transmembrane region" description="Helical" evidence="11">
    <location>
        <begin position="667"/>
        <end position="689"/>
    </location>
</feature>
<evidence type="ECO:0000256" key="12">
    <source>
        <dbReference type="SAM" id="SignalP"/>
    </source>
</evidence>
<organism evidence="13 14">
    <name type="scientific">Glacieibacterium frigidum</name>
    <dbReference type="NCBI Taxonomy" id="2593303"/>
    <lineage>
        <taxon>Bacteria</taxon>
        <taxon>Pseudomonadati</taxon>
        <taxon>Pseudomonadota</taxon>
        <taxon>Alphaproteobacteria</taxon>
        <taxon>Sphingomonadales</taxon>
        <taxon>Sphingosinicellaceae</taxon>
        <taxon>Glacieibacterium</taxon>
    </lineage>
</organism>
<proteinExistence type="inferred from homology"/>
<keyword evidence="5 11" id="KW-0812">Transmembrane</keyword>
<evidence type="ECO:0000256" key="11">
    <source>
        <dbReference type="SAM" id="Phobius"/>
    </source>
</evidence>
<comment type="subcellular location">
    <subcellularLocation>
        <location evidence="1">Cell membrane</location>
        <topology evidence="1">Multi-pass membrane protein</topology>
    </subcellularLocation>
</comment>
<feature type="transmembrane region" description="Helical" evidence="11">
    <location>
        <begin position="415"/>
        <end position="441"/>
    </location>
</feature>
<feature type="transmembrane region" description="Helical" evidence="11">
    <location>
        <begin position="447"/>
        <end position="466"/>
    </location>
</feature>
<dbReference type="CDD" id="cd11495">
    <property type="entry name" value="SLC5sbd_NIS-like_u3"/>
    <property type="match status" value="1"/>
</dbReference>
<dbReference type="PANTHER" id="PTHR42985">
    <property type="entry name" value="SODIUM-COUPLED MONOCARBOXYLATE TRANSPORTER"/>
    <property type="match status" value="1"/>
</dbReference>
<evidence type="ECO:0000256" key="6">
    <source>
        <dbReference type="ARBA" id="ARBA00022989"/>
    </source>
</evidence>